<dbReference type="SUPFAM" id="SSF140931">
    <property type="entry name" value="Fic-like"/>
    <property type="match status" value="1"/>
</dbReference>
<evidence type="ECO:0000256" key="3">
    <source>
        <dbReference type="ARBA" id="ARBA00022679"/>
    </source>
</evidence>
<gene>
    <name evidence="22" type="ORF">PFISCL1PPCAC_15668</name>
</gene>
<evidence type="ECO:0000256" key="12">
    <source>
        <dbReference type="ARBA" id="ARBA00034531"/>
    </source>
</evidence>
<dbReference type="Pfam" id="PF02661">
    <property type="entry name" value="Fic"/>
    <property type="match status" value="1"/>
</dbReference>
<feature type="transmembrane region" description="Helical" evidence="20">
    <location>
        <begin position="25"/>
        <end position="50"/>
    </location>
</feature>
<keyword evidence="11 20" id="KW-0472">Membrane</keyword>
<dbReference type="Proteomes" id="UP001432322">
    <property type="component" value="Unassembled WGS sequence"/>
</dbReference>
<evidence type="ECO:0000256" key="15">
    <source>
        <dbReference type="ARBA" id="ARBA00049297"/>
    </source>
</evidence>
<feature type="non-terminal residue" evidence="22">
    <location>
        <position position="1"/>
    </location>
</feature>
<proteinExistence type="inferred from homology"/>
<comment type="catalytic activity">
    <reaction evidence="14">
        <text>L-tyrosyl-[protein] + ATP = O-(5'-adenylyl)-L-tyrosyl-[protein] + diphosphate</text>
        <dbReference type="Rhea" id="RHEA:54288"/>
        <dbReference type="Rhea" id="RHEA-COMP:10136"/>
        <dbReference type="Rhea" id="RHEA-COMP:13846"/>
        <dbReference type="ChEBI" id="CHEBI:30616"/>
        <dbReference type="ChEBI" id="CHEBI:33019"/>
        <dbReference type="ChEBI" id="CHEBI:46858"/>
        <dbReference type="ChEBI" id="CHEBI:83624"/>
        <dbReference type="EC" id="2.7.7.108"/>
    </reaction>
</comment>
<evidence type="ECO:0000256" key="9">
    <source>
        <dbReference type="ARBA" id="ARBA00022840"/>
    </source>
</evidence>
<evidence type="ECO:0000256" key="6">
    <source>
        <dbReference type="ARBA" id="ARBA00022737"/>
    </source>
</evidence>
<keyword evidence="10 20" id="KW-1133">Transmembrane helix</keyword>
<accession>A0AAV5VXT9</accession>
<keyword evidence="7 17" id="KW-0547">Nucleotide-binding</keyword>
<feature type="binding site" evidence="17">
    <location>
        <begin position="408"/>
        <end position="409"/>
    </location>
    <ligand>
        <name>ATP</name>
        <dbReference type="ChEBI" id="CHEBI:30616"/>
    </ligand>
</feature>
<evidence type="ECO:0000256" key="2">
    <source>
        <dbReference type="ARBA" id="ARBA00009742"/>
    </source>
</evidence>
<dbReference type="Gene3D" id="1.25.40.10">
    <property type="entry name" value="Tetratricopeptide repeat domain"/>
    <property type="match status" value="1"/>
</dbReference>
<evidence type="ECO:0000313" key="22">
    <source>
        <dbReference type="EMBL" id="GMT24371.1"/>
    </source>
</evidence>
<evidence type="ECO:0000313" key="23">
    <source>
        <dbReference type="Proteomes" id="UP001432322"/>
    </source>
</evidence>
<keyword evidence="9 17" id="KW-0067">ATP-binding</keyword>
<feature type="binding site" evidence="17">
    <location>
        <position position="416"/>
    </location>
    <ligand>
        <name>ATP</name>
        <dbReference type="ChEBI" id="CHEBI:30616"/>
    </ligand>
</feature>
<feature type="binding site" evidence="17">
    <location>
        <begin position="376"/>
        <end position="383"/>
    </location>
    <ligand>
        <name>ATP</name>
        <dbReference type="ChEBI" id="CHEBI:30616"/>
    </ligand>
</feature>
<dbReference type="AlphaFoldDB" id="A0AAV5VXT9"/>
<evidence type="ECO:0000256" key="11">
    <source>
        <dbReference type="ARBA" id="ARBA00023136"/>
    </source>
</evidence>
<evidence type="ECO:0000256" key="7">
    <source>
        <dbReference type="ARBA" id="ARBA00022741"/>
    </source>
</evidence>
<evidence type="ECO:0000256" key="1">
    <source>
        <dbReference type="ARBA" id="ARBA00004167"/>
    </source>
</evidence>
<evidence type="ECO:0000256" key="8">
    <source>
        <dbReference type="ARBA" id="ARBA00022803"/>
    </source>
</evidence>
<comment type="caution">
    <text evidence="22">The sequence shown here is derived from an EMBL/GenBank/DDBJ whole genome shotgun (WGS) entry which is preliminary data.</text>
</comment>
<feature type="glycosylation site" description="N-linked (GlcNAc...) asparagine" evidence="19">
    <location>
        <position position="285"/>
    </location>
</feature>
<name>A0AAV5VXT9_9BILA</name>
<dbReference type="InterPro" id="IPR003812">
    <property type="entry name" value="Fido"/>
</dbReference>
<evidence type="ECO:0000256" key="20">
    <source>
        <dbReference type="SAM" id="Phobius"/>
    </source>
</evidence>
<evidence type="ECO:0000256" key="13">
    <source>
        <dbReference type="ARBA" id="ARBA00047939"/>
    </source>
</evidence>
<dbReference type="PROSITE" id="PS51459">
    <property type="entry name" value="FIDO"/>
    <property type="match status" value="1"/>
</dbReference>
<dbReference type="EC" id="2.7.7.108" evidence="12"/>
<evidence type="ECO:0000259" key="21">
    <source>
        <dbReference type="PROSITE" id="PS51459"/>
    </source>
</evidence>
<organism evidence="22 23">
    <name type="scientific">Pristionchus fissidentatus</name>
    <dbReference type="NCBI Taxonomy" id="1538716"/>
    <lineage>
        <taxon>Eukaryota</taxon>
        <taxon>Metazoa</taxon>
        <taxon>Ecdysozoa</taxon>
        <taxon>Nematoda</taxon>
        <taxon>Chromadorea</taxon>
        <taxon>Rhabditida</taxon>
        <taxon>Rhabditina</taxon>
        <taxon>Diplogasteromorpha</taxon>
        <taxon>Diplogasteroidea</taxon>
        <taxon>Neodiplogasteridae</taxon>
        <taxon>Pristionchus</taxon>
    </lineage>
</organism>
<evidence type="ECO:0000256" key="10">
    <source>
        <dbReference type="ARBA" id="ARBA00022989"/>
    </source>
</evidence>
<dbReference type="Gene3D" id="1.10.3290.10">
    <property type="entry name" value="Fido-like domain"/>
    <property type="match status" value="1"/>
</dbReference>
<comment type="catalytic activity">
    <reaction evidence="13">
        <text>L-threonyl-[protein] + ATP = 3-O-(5'-adenylyl)-L-threonyl-[protein] + diphosphate</text>
        <dbReference type="Rhea" id="RHEA:54292"/>
        <dbReference type="Rhea" id="RHEA-COMP:11060"/>
        <dbReference type="Rhea" id="RHEA-COMP:13847"/>
        <dbReference type="ChEBI" id="CHEBI:30013"/>
        <dbReference type="ChEBI" id="CHEBI:30616"/>
        <dbReference type="ChEBI" id="CHEBI:33019"/>
        <dbReference type="ChEBI" id="CHEBI:138113"/>
        <dbReference type="EC" id="2.7.7.108"/>
    </reaction>
</comment>
<evidence type="ECO:0000256" key="17">
    <source>
        <dbReference type="PIRSR" id="PIRSR640198-2"/>
    </source>
</evidence>
<comment type="catalytic activity">
    <reaction evidence="15">
        <text>3-O-(5'-adenylyl)-L-threonyl-[protein] + H2O = L-threonyl-[protein] + AMP + H(+)</text>
        <dbReference type="Rhea" id="RHEA:55932"/>
        <dbReference type="Rhea" id="RHEA-COMP:11060"/>
        <dbReference type="Rhea" id="RHEA-COMP:13847"/>
        <dbReference type="ChEBI" id="CHEBI:15377"/>
        <dbReference type="ChEBI" id="CHEBI:15378"/>
        <dbReference type="ChEBI" id="CHEBI:30013"/>
        <dbReference type="ChEBI" id="CHEBI:138113"/>
        <dbReference type="ChEBI" id="CHEBI:456215"/>
    </reaction>
</comment>
<evidence type="ECO:0000256" key="19">
    <source>
        <dbReference type="PIRSR" id="PIRSR640198-4"/>
    </source>
</evidence>
<comment type="similarity">
    <text evidence="2">Belongs to the fic family.</text>
</comment>
<evidence type="ECO:0000256" key="4">
    <source>
        <dbReference type="ARBA" id="ARBA00022692"/>
    </source>
</evidence>
<sequence>VDDCGRIRISRSRRNSSSEHWSTSWWKVVSICIIVSIIVQCVLPSIQSFLADLVKTKRWKNGGKLLAIGEDSTRIRAAYLEEPFPIERWTGVKNKDVVRKFNEANTEVSVARESEALTALSAAIQAMQNGNSKKCKMIMDHALALSPNHPDILAEYGVYLEKLGEDVMSADRFYTEALAFNPRQSTALTGRERTKLVVAEMDENELHELRRMRDEFASLPHATVIRRAMRESYFAHVYHTVAIEGNTLSLGETRSILETGMPVIGKSLIEHNEVLGMDSALRFLNRSLIDTNGFTIEDILEIHRHVLGHVSPADAGRVRSTQVYVGRFTPVSPSEVMSQMEELIEWLNDESTSHMEPVERAAIAHYKLVLIHPFVDGNGRTSRLLMNLLLMRSGFPPVILPVEDKALYYATLHTANMGDLRPFVRFVAKHTRNTLNKYILLGSTCTSMECQLAKEATNSEQIIPNI</sequence>
<reference evidence="22" key="1">
    <citation type="submission" date="2023-10" db="EMBL/GenBank/DDBJ databases">
        <title>Genome assembly of Pristionchus species.</title>
        <authorList>
            <person name="Yoshida K."/>
            <person name="Sommer R.J."/>
        </authorList>
    </citation>
    <scope>NUCLEOTIDE SEQUENCE</scope>
    <source>
        <strain evidence="22">RS5133</strain>
    </source>
</reference>
<dbReference type="InterPro" id="IPR040198">
    <property type="entry name" value="Fido_containing"/>
</dbReference>
<feature type="active site" evidence="16">
    <location>
        <position position="372"/>
    </location>
</feature>
<dbReference type="PANTHER" id="PTHR13504:SF34">
    <property type="entry name" value="PROTEIN ADENYLYLTRANSFERASE FICD"/>
    <property type="match status" value="1"/>
</dbReference>
<comment type="subcellular location">
    <subcellularLocation>
        <location evidence="1">Membrane</location>
        <topology evidence="1">Single-pass membrane protein</topology>
    </subcellularLocation>
</comment>
<dbReference type="GO" id="GO:0016020">
    <property type="term" value="C:membrane"/>
    <property type="evidence" value="ECO:0007669"/>
    <property type="project" value="UniProtKB-SubCell"/>
</dbReference>
<evidence type="ECO:0000256" key="18">
    <source>
        <dbReference type="PIRSR" id="PIRSR640198-3"/>
    </source>
</evidence>
<dbReference type="PANTHER" id="PTHR13504">
    <property type="entry name" value="FIDO DOMAIN-CONTAINING PROTEIN DDB_G0283145"/>
    <property type="match status" value="1"/>
</dbReference>
<keyword evidence="5" id="KW-0548">Nucleotidyltransferase</keyword>
<dbReference type="GO" id="GO:0005524">
    <property type="term" value="F:ATP binding"/>
    <property type="evidence" value="ECO:0007669"/>
    <property type="project" value="UniProtKB-KW"/>
</dbReference>
<keyword evidence="6" id="KW-0677">Repeat</keyword>
<dbReference type="InterPro" id="IPR036597">
    <property type="entry name" value="Fido-like_dom_sf"/>
</dbReference>
<keyword evidence="4 20" id="KW-0812">Transmembrane</keyword>
<dbReference type="SUPFAM" id="SSF48452">
    <property type="entry name" value="TPR-like"/>
    <property type="match status" value="1"/>
</dbReference>
<evidence type="ECO:0000256" key="14">
    <source>
        <dbReference type="ARBA" id="ARBA00048696"/>
    </source>
</evidence>
<feature type="site" description="Important for autoinhibition of adenylyltransferase activity" evidence="18">
    <location>
        <position position="244"/>
    </location>
</feature>
<dbReference type="InterPro" id="IPR011990">
    <property type="entry name" value="TPR-like_helical_dom_sf"/>
</dbReference>
<dbReference type="GO" id="GO:0070733">
    <property type="term" value="F:AMPylase activity"/>
    <property type="evidence" value="ECO:0007669"/>
    <property type="project" value="UniProtKB-EC"/>
</dbReference>
<evidence type="ECO:0000256" key="5">
    <source>
        <dbReference type="ARBA" id="ARBA00022695"/>
    </source>
</evidence>
<keyword evidence="8" id="KW-0802">TPR repeat</keyword>
<protein>
    <recommendedName>
        <fullName evidence="12">protein adenylyltransferase</fullName>
        <ecNumber evidence="12">2.7.7.108</ecNumber>
    </recommendedName>
</protein>
<feature type="domain" description="Fido" evidence="21">
    <location>
        <begin position="294"/>
        <end position="429"/>
    </location>
</feature>
<dbReference type="EMBL" id="BTSY01000004">
    <property type="protein sequence ID" value="GMT24371.1"/>
    <property type="molecule type" value="Genomic_DNA"/>
</dbReference>
<keyword evidence="3" id="KW-0808">Transferase</keyword>
<keyword evidence="23" id="KW-1185">Reference proteome</keyword>
<evidence type="ECO:0000256" key="16">
    <source>
        <dbReference type="PIRSR" id="PIRSR640198-1"/>
    </source>
</evidence>